<evidence type="ECO:0000313" key="2">
    <source>
        <dbReference type="EMBL" id="MCW1934154.1"/>
    </source>
</evidence>
<dbReference type="Proteomes" id="UP001208938">
    <property type="component" value="Unassembled WGS sequence"/>
</dbReference>
<name>A0ABT3H2T9_9RHOB</name>
<feature type="domain" description="Glyoxalase-related protein" evidence="1">
    <location>
        <begin position="5"/>
        <end position="138"/>
    </location>
</feature>
<dbReference type="RefSeq" id="WP_264506975.1">
    <property type="nucleotide sequence ID" value="NZ_JAPDFL010000001.1"/>
</dbReference>
<evidence type="ECO:0000259" key="1">
    <source>
        <dbReference type="Pfam" id="PF20066"/>
    </source>
</evidence>
<proteinExistence type="predicted"/>
<accession>A0ABT3H2T9</accession>
<protein>
    <submittedName>
        <fullName evidence="2">Glyoxalase superfamily protein</fullName>
    </submittedName>
</protein>
<dbReference type="InterPro" id="IPR045517">
    <property type="entry name" value="Glyoxalase_8"/>
</dbReference>
<keyword evidence="3" id="KW-1185">Reference proteome</keyword>
<comment type="caution">
    <text evidence="2">The sequence shown here is derived from an EMBL/GenBank/DDBJ whole genome shotgun (WGS) entry which is preliminary data.</text>
</comment>
<dbReference type="Pfam" id="PF20066">
    <property type="entry name" value="Glyoxalase_8"/>
    <property type="match status" value="1"/>
</dbReference>
<evidence type="ECO:0000313" key="3">
    <source>
        <dbReference type="Proteomes" id="UP001208938"/>
    </source>
</evidence>
<sequence length="141" mass="15323">MTPLTLTQAKALARSLRHAMAAQGQPISHAAALEHIAHHNGARDWNTLHARLSQAPEMPFAPGDRVEGAYLGIAFTGTLRAIAPKSDGFRVQIRFDAPIDTVRFDSFSNLRRQVQSIIDQTGHSLALTSNGAPQLVIRRAP</sequence>
<reference evidence="2 3" key="1">
    <citation type="submission" date="2022-10" db="EMBL/GenBank/DDBJ databases">
        <title>Pararhodobacter sp. nov., isolated from marine algae.</title>
        <authorList>
            <person name="Choi B.J."/>
            <person name="Kim J.M."/>
            <person name="Lee J.K."/>
            <person name="Choi D.G."/>
            <person name="Jeon C.O."/>
        </authorList>
    </citation>
    <scope>NUCLEOTIDE SEQUENCE [LARGE SCALE GENOMIC DNA]</scope>
    <source>
        <strain evidence="2 3">ZQ420</strain>
    </source>
</reference>
<dbReference type="EMBL" id="JAPDFL010000001">
    <property type="protein sequence ID" value="MCW1934154.1"/>
    <property type="molecule type" value="Genomic_DNA"/>
</dbReference>
<organism evidence="2 3">
    <name type="scientific">Pararhodobacter zhoushanensis</name>
    <dbReference type="NCBI Taxonomy" id="2479545"/>
    <lineage>
        <taxon>Bacteria</taxon>
        <taxon>Pseudomonadati</taxon>
        <taxon>Pseudomonadota</taxon>
        <taxon>Alphaproteobacteria</taxon>
        <taxon>Rhodobacterales</taxon>
        <taxon>Paracoccaceae</taxon>
        <taxon>Pararhodobacter</taxon>
    </lineage>
</organism>
<gene>
    <name evidence="2" type="ORF">OKW52_18310</name>
</gene>